<evidence type="ECO:0000313" key="3">
    <source>
        <dbReference type="Proteomes" id="UP000250088"/>
    </source>
</evidence>
<reference evidence="3" key="1">
    <citation type="submission" date="2017-02" db="EMBL/GenBank/DDBJ databases">
        <title>Natronthermophilus aegyptiacus gen. nov.,sp. nov., an aerobic, extremely halophilic alkalithermophilic archaeon isolated from the athalassohaline Wadi An Natrun, Egypt.</title>
        <authorList>
            <person name="Zhao B."/>
        </authorList>
    </citation>
    <scope>NUCLEOTIDE SEQUENCE [LARGE SCALE GENOMIC DNA]</scope>
    <source>
        <strain evidence="3">JW/NM-HA 15</strain>
    </source>
</reference>
<dbReference type="EMBL" id="CP019893">
    <property type="protein sequence ID" value="ARS90374.1"/>
    <property type="molecule type" value="Genomic_DNA"/>
</dbReference>
<sequence>MPTDTTTVDPSGIDAQLPTDVVFDLLSDARRRYALYYLSQRVGAITLEELVDGVVHHEGPVTDDQFVDVTLSFQHNHLGKLVDAGVVRYEPATTRIDREPAATALDPYLELVFDGGASS</sequence>
<organism evidence="2 3">
    <name type="scientific">Natrarchaeobaculum aegyptiacum</name>
    <dbReference type="NCBI Taxonomy" id="745377"/>
    <lineage>
        <taxon>Archaea</taxon>
        <taxon>Methanobacteriati</taxon>
        <taxon>Methanobacteriota</taxon>
        <taxon>Stenosarchaea group</taxon>
        <taxon>Halobacteria</taxon>
        <taxon>Halobacteriales</taxon>
        <taxon>Natrialbaceae</taxon>
        <taxon>Natrarchaeobaculum</taxon>
    </lineage>
</organism>
<dbReference type="OrthoDB" id="177799at2157"/>
<protein>
    <recommendedName>
        <fullName evidence="1">DUF7344 domain-containing protein</fullName>
    </recommendedName>
</protein>
<feature type="domain" description="DUF7344" evidence="1">
    <location>
        <begin position="23"/>
        <end position="95"/>
    </location>
</feature>
<proteinExistence type="predicted"/>
<dbReference type="GeneID" id="32894807"/>
<dbReference type="InterPro" id="IPR055768">
    <property type="entry name" value="DUF7344"/>
</dbReference>
<gene>
    <name evidence="2" type="ORF">B1756_11980</name>
</gene>
<dbReference type="Proteomes" id="UP000250088">
    <property type="component" value="Chromosome"/>
</dbReference>
<dbReference type="Pfam" id="PF24035">
    <property type="entry name" value="DUF7344"/>
    <property type="match status" value="1"/>
</dbReference>
<dbReference type="RefSeq" id="WP_086888745.1">
    <property type="nucleotide sequence ID" value="NZ_CP019893.1"/>
</dbReference>
<dbReference type="Gene3D" id="1.10.10.10">
    <property type="entry name" value="Winged helix-like DNA-binding domain superfamily/Winged helix DNA-binding domain"/>
    <property type="match status" value="1"/>
</dbReference>
<accession>A0A2Z2HYY5</accession>
<name>A0A2Z2HYY5_9EURY</name>
<keyword evidence="3" id="KW-1185">Reference proteome</keyword>
<dbReference type="InterPro" id="IPR036388">
    <property type="entry name" value="WH-like_DNA-bd_sf"/>
</dbReference>
<evidence type="ECO:0000259" key="1">
    <source>
        <dbReference type="Pfam" id="PF24035"/>
    </source>
</evidence>
<dbReference type="AlphaFoldDB" id="A0A2Z2HYY5"/>
<dbReference type="KEGG" id="naj:B1756_11980"/>
<evidence type="ECO:0000313" key="2">
    <source>
        <dbReference type="EMBL" id="ARS90374.1"/>
    </source>
</evidence>